<proteinExistence type="predicted"/>
<sequence length="83" mass="8543">MGTALVIYIFVSGILGLPRSLISIPVFGFGYLITGGAGGSSGAMSELILWVTLLSVAGVNTYGMSVNFGSKLPPSEKSNEKDS</sequence>
<evidence type="ECO:0000256" key="1">
    <source>
        <dbReference type="SAM" id="Phobius"/>
    </source>
</evidence>
<dbReference type="EMBL" id="CP001672">
    <property type="protein sequence ID" value="ACT48290.1"/>
    <property type="molecule type" value="Genomic_DNA"/>
</dbReference>
<dbReference type="AlphaFoldDB" id="C6WWJ1"/>
<gene>
    <name evidence="2" type="ordered locus">Mmol_1384</name>
</gene>
<keyword evidence="3" id="KW-1185">Reference proteome</keyword>
<dbReference type="KEGG" id="mmb:Mmol_1384"/>
<keyword evidence="1" id="KW-0812">Transmembrane</keyword>
<reference evidence="2 3" key="2">
    <citation type="journal article" date="2011" name="J. Bacteriol.">
        <title>Genomes of three methylotrophs from a single niche uncover genetic and metabolic divergence of Methylophilaceae.</title>
        <authorList>
            <person name="Lapidus A."/>
            <person name="Clum A."/>
            <person name="Labutti K."/>
            <person name="Kaluzhnaya M.G."/>
            <person name="Lim S."/>
            <person name="Beck D.A."/>
            <person name="Glavina Del Rio T."/>
            <person name="Nolan M."/>
            <person name="Mavromatis K."/>
            <person name="Huntemann M."/>
            <person name="Lucas S."/>
            <person name="Lidstrom M.E."/>
            <person name="Ivanova N."/>
            <person name="Chistoserdova L."/>
        </authorList>
    </citation>
    <scope>NUCLEOTIDE SEQUENCE [LARGE SCALE GENOMIC DNA]</scope>
    <source>
        <strain evidence="3">JLW8 / ATCC BAA-1282 / DSM 17540</strain>
    </source>
</reference>
<reference evidence="3" key="1">
    <citation type="submission" date="2009-07" db="EMBL/GenBank/DDBJ databases">
        <title>Complete sequence of Methylotenera mobilis JLW8.</title>
        <authorList>
            <consortium name="US DOE Joint Genome Institute"/>
            <person name="Lucas S."/>
            <person name="Copeland A."/>
            <person name="Lapidus A."/>
            <person name="Glavina del Rio T."/>
            <person name="Tice H."/>
            <person name="Bruce D."/>
            <person name="Goodwin L."/>
            <person name="Pitluck S."/>
            <person name="LaButti K.M."/>
            <person name="Clum A."/>
            <person name="Larimer F."/>
            <person name="Land M."/>
            <person name="Hauser L."/>
            <person name="Kyrpides N."/>
            <person name="Mikhailova N."/>
            <person name="Kayluzhnaya M."/>
            <person name="Chistoserdova L."/>
        </authorList>
    </citation>
    <scope>NUCLEOTIDE SEQUENCE [LARGE SCALE GENOMIC DNA]</scope>
    <source>
        <strain evidence="3">JLW8 / ATCC BAA-1282 / DSM 17540</strain>
    </source>
</reference>
<keyword evidence="1" id="KW-1133">Transmembrane helix</keyword>
<protein>
    <submittedName>
        <fullName evidence="2">Uncharacterized protein</fullName>
    </submittedName>
</protein>
<organism evidence="2 3">
    <name type="scientific">Methylotenera mobilis (strain JLW8 / ATCC BAA-1282 / DSM 17540)</name>
    <dbReference type="NCBI Taxonomy" id="583345"/>
    <lineage>
        <taxon>Bacteria</taxon>
        <taxon>Pseudomonadati</taxon>
        <taxon>Pseudomonadota</taxon>
        <taxon>Betaproteobacteria</taxon>
        <taxon>Nitrosomonadales</taxon>
        <taxon>Methylophilaceae</taxon>
        <taxon>Methylotenera</taxon>
    </lineage>
</organism>
<feature type="transmembrane region" description="Helical" evidence="1">
    <location>
        <begin position="47"/>
        <end position="68"/>
    </location>
</feature>
<dbReference type="Proteomes" id="UP000002742">
    <property type="component" value="Chromosome"/>
</dbReference>
<accession>C6WWJ1</accession>
<dbReference type="HOGENOM" id="CLU_2538691_0_0_4"/>
<dbReference type="RefSeq" id="WP_015832325.1">
    <property type="nucleotide sequence ID" value="NC_012968.1"/>
</dbReference>
<evidence type="ECO:0000313" key="2">
    <source>
        <dbReference type="EMBL" id="ACT48290.1"/>
    </source>
</evidence>
<dbReference type="STRING" id="583345.Mmol_1384"/>
<evidence type="ECO:0000313" key="3">
    <source>
        <dbReference type="Proteomes" id="UP000002742"/>
    </source>
</evidence>
<keyword evidence="1" id="KW-0472">Membrane</keyword>
<name>C6WWJ1_METML</name>